<name>A0ABR1SRI3_9PEZI</name>
<dbReference type="PROSITE" id="PS50975">
    <property type="entry name" value="ATP_GRASP"/>
    <property type="match status" value="1"/>
</dbReference>
<dbReference type="SUPFAM" id="SSF51230">
    <property type="entry name" value="Single hybrid motif"/>
    <property type="match status" value="1"/>
</dbReference>
<evidence type="ECO:0000256" key="4">
    <source>
        <dbReference type="ARBA" id="ARBA00022840"/>
    </source>
</evidence>
<protein>
    <submittedName>
        <fullName evidence="10">Uncharacterized protein</fullName>
    </submittedName>
</protein>
<organism evidence="10 11">
    <name type="scientific">Apiospora marii</name>
    <dbReference type="NCBI Taxonomy" id="335849"/>
    <lineage>
        <taxon>Eukaryota</taxon>
        <taxon>Fungi</taxon>
        <taxon>Dikarya</taxon>
        <taxon>Ascomycota</taxon>
        <taxon>Pezizomycotina</taxon>
        <taxon>Sordariomycetes</taxon>
        <taxon>Xylariomycetidae</taxon>
        <taxon>Amphisphaeriales</taxon>
        <taxon>Apiosporaceae</taxon>
        <taxon>Apiospora</taxon>
    </lineage>
</organism>
<dbReference type="InterPro" id="IPR011764">
    <property type="entry name" value="Biotin_carboxylation_dom"/>
</dbReference>
<gene>
    <name evidence="10" type="ORF">PG991_001245</name>
</gene>
<keyword evidence="5" id="KW-0092">Biotin</keyword>
<dbReference type="InterPro" id="IPR005481">
    <property type="entry name" value="BC-like_N"/>
</dbReference>
<accession>A0ABR1SRI3</accession>
<evidence type="ECO:0000259" key="8">
    <source>
        <dbReference type="PROSITE" id="PS50975"/>
    </source>
</evidence>
<dbReference type="InterPro" id="IPR005482">
    <property type="entry name" value="Biotin_COase_C"/>
</dbReference>
<dbReference type="InterPro" id="IPR000089">
    <property type="entry name" value="Biotin_lipoyl"/>
</dbReference>
<keyword evidence="2" id="KW-0436">Ligase</keyword>
<evidence type="ECO:0000256" key="3">
    <source>
        <dbReference type="ARBA" id="ARBA00022741"/>
    </source>
</evidence>
<sequence>MSLPDYPPRRSIKRLLIANRGEIATRILQSAREAQIETFALVTPNDRSHARHARHLLEIPSPKAYLDIPLLVDLTRQHGIDAVHPGYGFLSESAEFSRRMWHDAGASVIGPGWSTLERTGDKLAAKALARQCGVPTLPASAEPTGRVEDVLAFARGQAGGFPIMLKAVDGGGGKGIRLVRNEANLESAATRAMAESPSRQIFVERAAVDGFRHIEVQIVGDGSGRVRHLWERECSIQRRYQKVVELAPSTIGDRRFVAAIIDAAVRMAEAVMYMSLGTFEFLANPDTREFFFLEVNPRLQVEHTVTECITHVDLVKAQLDIAQGVALDDALLHPAGVAPSENQIEPPRLSSVQLRLTAENVHNDFSLSIGRIPSFALPTGNGIRVDTHLVPGNPTVIAADFDSLLAKIIVTGASWHDVVAKCRRALEDTRVEGVKTNLDILRAVVASPDFANGACDTSWLERELPRLLETGERISDELDSADSDIGICDDPSNSTAAAVAGGAGSSVLLRKGDAWALKLAPKNDNSKQTSEPQIHHLKLTRVLRNEFPTLLRAEVEYTHPHTTSTTTTGPQTFLLEAASSTASAGSVLAEAKHRRGDPRDPSHIVAPFPGKLVEVLVDAGDLVQRGHVVCVVQQMKMELEVRAGRAGRVRWVTEAEDAEDIAEGTLVAELELGKDDVGDEGDDGARAKL</sequence>
<dbReference type="PROSITE" id="PS50979">
    <property type="entry name" value="BC"/>
    <property type="match status" value="1"/>
</dbReference>
<dbReference type="SMART" id="SM00878">
    <property type="entry name" value="Biotin_carb_C"/>
    <property type="match status" value="1"/>
</dbReference>
<dbReference type="PANTHER" id="PTHR45007">
    <property type="entry name" value="CARBOXYLASE, PUTATIVE (AFU_ORTHOLOGUE AFUA_5G07570)-RELATED"/>
    <property type="match status" value="1"/>
</dbReference>
<keyword evidence="11" id="KW-1185">Reference proteome</keyword>
<dbReference type="PROSITE" id="PS50968">
    <property type="entry name" value="BIOTINYL_LIPOYL"/>
    <property type="match status" value="1"/>
</dbReference>
<comment type="caution">
    <text evidence="10">The sequence shown here is derived from an EMBL/GenBank/DDBJ whole genome shotgun (WGS) entry which is preliminary data.</text>
</comment>
<proteinExistence type="predicted"/>
<dbReference type="Pfam" id="PF00289">
    <property type="entry name" value="Biotin_carb_N"/>
    <property type="match status" value="1"/>
</dbReference>
<evidence type="ECO:0000313" key="10">
    <source>
        <dbReference type="EMBL" id="KAK8036931.1"/>
    </source>
</evidence>
<feature type="domain" description="ATP-grasp" evidence="8">
    <location>
        <begin position="126"/>
        <end position="323"/>
    </location>
</feature>
<keyword evidence="4 6" id="KW-0067">ATP-binding</keyword>
<dbReference type="PROSITE" id="PS00867">
    <property type="entry name" value="CPSASE_2"/>
    <property type="match status" value="1"/>
</dbReference>
<dbReference type="Proteomes" id="UP001396898">
    <property type="component" value="Unassembled WGS sequence"/>
</dbReference>
<dbReference type="SUPFAM" id="SSF56059">
    <property type="entry name" value="Glutathione synthetase ATP-binding domain-like"/>
    <property type="match status" value="1"/>
</dbReference>
<comment type="cofactor">
    <cofactor evidence="1">
        <name>biotin</name>
        <dbReference type="ChEBI" id="CHEBI:57586"/>
    </cofactor>
</comment>
<evidence type="ECO:0000256" key="6">
    <source>
        <dbReference type="PROSITE-ProRule" id="PRU00409"/>
    </source>
</evidence>
<evidence type="ECO:0000256" key="2">
    <source>
        <dbReference type="ARBA" id="ARBA00022598"/>
    </source>
</evidence>
<dbReference type="InterPro" id="IPR011761">
    <property type="entry name" value="ATP-grasp"/>
</dbReference>
<dbReference type="EMBL" id="JAQQWI010000003">
    <property type="protein sequence ID" value="KAK8036931.1"/>
    <property type="molecule type" value="Genomic_DNA"/>
</dbReference>
<feature type="domain" description="Biotin carboxylation" evidence="9">
    <location>
        <begin position="11"/>
        <end position="465"/>
    </location>
</feature>
<evidence type="ECO:0000256" key="1">
    <source>
        <dbReference type="ARBA" id="ARBA00001953"/>
    </source>
</evidence>
<dbReference type="Pfam" id="PF02786">
    <property type="entry name" value="CPSase_L_D2"/>
    <property type="match status" value="1"/>
</dbReference>
<feature type="domain" description="Lipoyl-binding" evidence="7">
    <location>
        <begin position="592"/>
        <end position="671"/>
    </location>
</feature>
<dbReference type="InterPro" id="IPR011053">
    <property type="entry name" value="Single_hybrid_motif"/>
</dbReference>
<reference evidence="10 11" key="1">
    <citation type="submission" date="2023-01" db="EMBL/GenBank/DDBJ databases">
        <title>Analysis of 21 Apiospora genomes using comparative genomics revels a genus with tremendous synthesis potential of carbohydrate active enzymes and secondary metabolites.</title>
        <authorList>
            <person name="Sorensen T."/>
        </authorList>
    </citation>
    <scope>NUCLEOTIDE SEQUENCE [LARGE SCALE GENOMIC DNA]</scope>
    <source>
        <strain evidence="10 11">CBS 20057</strain>
    </source>
</reference>
<dbReference type="CDD" id="cd06850">
    <property type="entry name" value="biotinyl_domain"/>
    <property type="match status" value="1"/>
</dbReference>
<dbReference type="Pfam" id="PF02785">
    <property type="entry name" value="Biotin_carb_C"/>
    <property type="match status" value="1"/>
</dbReference>
<evidence type="ECO:0000259" key="9">
    <source>
        <dbReference type="PROSITE" id="PS50979"/>
    </source>
</evidence>
<dbReference type="Gene3D" id="3.30.470.20">
    <property type="entry name" value="ATP-grasp fold, B domain"/>
    <property type="match status" value="1"/>
</dbReference>
<evidence type="ECO:0000259" key="7">
    <source>
        <dbReference type="PROSITE" id="PS50968"/>
    </source>
</evidence>
<evidence type="ECO:0000313" key="11">
    <source>
        <dbReference type="Proteomes" id="UP001396898"/>
    </source>
</evidence>
<evidence type="ECO:0000256" key="5">
    <source>
        <dbReference type="ARBA" id="ARBA00023267"/>
    </source>
</evidence>
<dbReference type="InterPro" id="IPR016185">
    <property type="entry name" value="PreATP-grasp_dom_sf"/>
</dbReference>
<dbReference type="SUPFAM" id="SSF52440">
    <property type="entry name" value="PreATP-grasp domain"/>
    <property type="match status" value="1"/>
</dbReference>
<dbReference type="InterPro" id="IPR005479">
    <property type="entry name" value="CPAse_ATP-bd"/>
</dbReference>
<dbReference type="Pfam" id="PF00364">
    <property type="entry name" value="Biotin_lipoyl"/>
    <property type="match status" value="1"/>
</dbReference>
<dbReference type="PANTHER" id="PTHR45007:SF1">
    <property type="entry name" value="CARBOXYLASE, PUTATIVE (AFU_ORTHOLOGUE AFUA_5G07570)-RELATED"/>
    <property type="match status" value="1"/>
</dbReference>
<dbReference type="Gene3D" id="2.40.50.100">
    <property type="match status" value="1"/>
</dbReference>
<dbReference type="SUPFAM" id="SSF51246">
    <property type="entry name" value="Rudiment single hybrid motif"/>
    <property type="match status" value="1"/>
</dbReference>
<dbReference type="InterPro" id="IPR011054">
    <property type="entry name" value="Rudment_hybrid_motif"/>
</dbReference>
<keyword evidence="3 6" id="KW-0547">Nucleotide-binding</keyword>